<dbReference type="AlphaFoldDB" id="A0A9W8CHQ1"/>
<evidence type="ECO:0000256" key="6">
    <source>
        <dbReference type="ARBA" id="ARBA00038503"/>
    </source>
</evidence>
<dbReference type="InterPro" id="IPR057776">
    <property type="entry name" value="UTP23_sensor"/>
</dbReference>
<dbReference type="GO" id="GO:0032040">
    <property type="term" value="C:small-subunit processome"/>
    <property type="evidence" value="ECO:0007669"/>
    <property type="project" value="InterPro"/>
</dbReference>
<evidence type="ECO:0000256" key="4">
    <source>
        <dbReference type="ARBA" id="ARBA00023242"/>
    </source>
</evidence>
<evidence type="ECO:0000313" key="11">
    <source>
        <dbReference type="Proteomes" id="UP001145021"/>
    </source>
</evidence>
<feature type="compositionally biased region" description="Low complexity" evidence="8">
    <location>
        <begin position="217"/>
        <end position="235"/>
    </location>
</feature>
<organism evidence="10 11">
    <name type="scientific">Coemansia asiatica</name>
    <dbReference type="NCBI Taxonomy" id="1052880"/>
    <lineage>
        <taxon>Eukaryota</taxon>
        <taxon>Fungi</taxon>
        <taxon>Fungi incertae sedis</taxon>
        <taxon>Zoopagomycota</taxon>
        <taxon>Kickxellomycotina</taxon>
        <taxon>Kickxellomycetes</taxon>
        <taxon>Kickxellales</taxon>
        <taxon>Kickxellaceae</taxon>
        <taxon>Coemansia</taxon>
    </lineage>
</organism>
<reference evidence="10" key="1">
    <citation type="submission" date="2022-07" db="EMBL/GenBank/DDBJ databases">
        <title>Phylogenomic reconstructions and comparative analyses of Kickxellomycotina fungi.</title>
        <authorList>
            <person name="Reynolds N.K."/>
            <person name="Stajich J.E."/>
            <person name="Barry K."/>
            <person name="Grigoriev I.V."/>
            <person name="Crous P."/>
            <person name="Smith M.E."/>
        </authorList>
    </citation>
    <scope>NUCLEOTIDE SEQUENCE</scope>
    <source>
        <strain evidence="10">NBRC 105413</strain>
    </source>
</reference>
<evidence type="ECO:0000256" key="1">
    <source>
        <dbReference type="ARBA" id="ARBA00004604"/>
    </source>
</evidence>
<evidence type="ECO:0000313" key="10">
    <source>
        <dbReference type="EMBL" id="KAJ1642801.1"/>
    </source>
</evidence>
<dbReference type="Proteomes" id="UP001145021">
    <property type="component" value="Unassembled WGS sequence"/>
</dbReference>
<evidence type="ECO:0000259" key="9">
    <source>
        <dbReference type="Pfam" id="PF24779"/>
    </source>
</evidence>
<comment type="subcellular location">
    <subcellularLocation>
        <location evidence="1">Nucleus</location>
        <location evidence="1">Nucleolus</location>
    </subcellularLocation>
</comment>
<evidence type="ECO:0000256" key="8">
    <source>
        <dbReference type="SAM" id="MobiDB-lite"/>
    </source>
</evidence>
<feature type="compositionally biased region" description="Basic residues" evidence="8">
    <location>
        <begin position="289"/>
        <end position="299"/>
    </location>
</feature>
<keyword evidence="2" id="KW-0690">Ribosome biogenesis</keyword>
<name>A0A9W8CHQ1_9FUNG</name>
<feature type="domain" description="UTP23 sensor motif region" evidence="9">
    <location>
        <begin position="195"/>
        <end position="210"/>
    </location>
</feature>
<evidence type="ECO:0000256" key="5">
    <source>
        <dbReference type="ARBA" id="ARBA00037300"/>
    </source>
</evidence>
<feature type="region of interest" description="Disordered" evidence="8">
    <location>
        <begin position="185"/>
        <end position="309"/>
    </location>
</feature>
<dbReference type="GO" id="GO:0006364">
    <property type="term" value="P:rRNA processing"/>
    <property type="evidence" value="ECO:0007669"/>
    <property type="project" value="UniProtKB-KW"/>
</dbReference>
<dbReference type="Gene3D" id="3.40.50.1010">
    <property type="entry name" value="5'-nuclease"/>
    <property type="match status" value="1"/>
</dbReference>
<feature type="compositionally biased region" description="Basic residues" evidence="8">
    <location>
        <begin position="189"/>
        <end position="201"/>
    </location>
</feature>
<dbReference type="FunFam" id="3.40.50.1010:FF:000006">
    <property type="entry name" value="rRNA-processing protein UTP23 homolog"/>
    <property type="match status" value="1"/>
</dbReference>
<comment type="similarity">
    <text evidence="6">Belongs to the UTP23/FCF1 family. UTP23 subfamily.</text>
</comment>
<dbReference type="InterPro" id="IPR006984">
    <property type="entry name" value="Fcf1/UTP23"/>
</dbReference>
<sequence>MRSKRAKAYRKAMHFYQQTFGFHEPYQVLISPDLVLAAVEKKVDIKQTVQDTLQGQVKFYITYCGICDVRKESEFKAQAISVSKTFEKRHCMHKEPVPGTQCIEELIGDSNKNNYCVAAQSNELRAKLRGIAGVPVLHMQRDIVILERMAQAAKETSEKQLKRKLSVSEAEKKLLRVMKKKSIEEKLALKKNKPRKLKKAKGPNPLSIKKQTKKQQSKTSESSTPSSTSTSTSKSNPKLKSEPNAPPIATPKEESSLAGTKHPHPQSDEAPSKPQNCTVTDPANADQTKHKRKRKRSRSKKSESTAETS</sequence>
<keyword evidence="4" id="KW-0539">Nucleus</keyword>
<gene>
    <name evidence="10" type="ORF">LPJ64_005381</name>
</gene>
<comment type="caution">
    <text evidence="10">The sequence shown here is derived from an EMBL/GenBank/DDBJ whole genome shotgun (WGS) entry which is preliminary data.</text>
</comment>
<evidence type="ECO:0000256" key="2">
    <source>
        <dbReference type="ARBA" id="ARBA00022517"/>
    </source>
</evidence>
<dbReference type="Pfam" id="PF24779">
    <property type="entry name" value="UTP23_sensor"/>
    <property type="match status" value="1"/>
</dbReference>
<evidence type="ECO:0000256" key="7">
    <source>
        <dbReference type="ARBA" id="ARBA00076388"/>
    </source>
</evidence>
<dbReference type="EMBL" id="JANBOH010000337">
    <property type="protein sequence ID" value="KAJ1642801.1"/>
    <property type="molecule type" value="Genomic_DNA"/>
</dbReference>
<dbReference type="Pfam" id="PF04900">
    <property type="entry name" value="Fcf1"/>
    <property type="match status" value="1"/>
</dbReference>
<protein>
    <recommendedName>
        <fullName evidence="7">U three protein 23</fullName>
    </recommendedName>
</protein>
<feature type="compositionally biased region" description="Basic and acidic residues" evidence="8">
    <location>
        <begin position="300"/>
        <end position="309"/>
    </location>
</feature>
<keyword evidence="11" id="KW-1185">Reference proteome</keyword>
<keyword evidence="3" id="KW-0698">rRNA processing</keyword>
<proteinExistence type="inferred from homology"/>
<evidence type="ECO:0000256" key="3">
    <source>
        <dbReference type="ARBA" id="ARBA00022552"/>
    </source>
</evidence>
<accession>A0A9W8CHQ1</accession>
<dbReference type="PANTHER" id="PTHR12416">
    <property type="entry name" value="RRNA-PROCESSING PROTEIN UTP23 HOMOLOG"/>
    <property type="match status" value="1"/>
</dbReference>
<comment type="function">
    <text evidence="5">Involved in rRNA-processing and ribosome biogenesis.</text>
</comment>